<keyword evidence="1" id="KW-1133">Transmembrane helix</keyword>
<name>A0ABS2NGI5_9BACI</name>
<feature type="transmembrane region" description="Helical" evidence="1">
    <location>
        <begin position="12"/>
        <end position="30"/>
    </location>
</feature>
<feature type="domain" description="LysM" evidence="2">
    <location>
        <begin position="38"/>
        <end position="89"/>
    </location>
</feature>
<protein>
    <submittedName>
        <fullName evidence="3">LysM repeat protein</fullName>
    </submittedName>
</protein>
<evidence type="ECO:0000313" key="4">
    <source>
        <dbReference type="Proteomes" id="UP001646157"/>
    </source>
</evidence>
<dbReference type="SMART" id="SM00257">
    <property type="entry name" value="LysM"/>
    <property type="match status" value="1"/>
</dbReference>
<keyword evidence="4" id="KW-1185">Reference proteome</keyword>
<keyword evidence="1" id="KW-0472">Membrane</keyword>
<dbReference type="SUPFAM" id="SSF54106">
    <property type="entry name" value="LysM domain"/>
    <property type="match status" value="1"/>
</dbReference>
<dbReference type="Pfam" id="PF01476">
    <property type="entry name" value="LysM"/>
    <property type="match status" value="1"/>
</dbReference>
<evidence type="ECO:0000256" key="1">
    <source>
        <dbReference type="SAM" id="Phobius"/>
    </source>
</evidence>
<dbReference type="CDD" id="cd00118">
    <property type="entry name" value="LysM"/>
    <property type="match status" value="1"/>
</dbReference>
<comment type="caution">
    <text evidence="3">The sequence shown here is derived from an EMBL/GenBank/DDBJ whole genome shotgun (WGS) entry which is preliminary data.</text>
</comment>
<organism evidence="3 4">
    <name type="scientific">Rossellomorea pakistanensis</name>
    <dbReference type="NCBI Taxonomy" id="992288"/>
    <lineage>
        <taxon>Bacteria</taxon>
        <taxon>Bacillati</taxon>
        <taxon>Bacillota</taxon>
        <taxon>Bacilli</taxon>
        <taxon>Bacillales</taxon>
        <taxon>Bacillaceae</taxon>
        <taxon>Rossellomorea</taxon>
    </lineage>
</organism>
<dbReference type="InterPro" id="IPR018392">
    <property type="entry name" value="LysM"/>
</dbReference>
<sequence length="107" mass="12269">MLLNIWKKYSYIIVLSLLVLSLSITVLLKLDSNGDQYQQIKVEKGDTLWTIADKYSDHYTMTKEDFINWVGSENDLVSYQIKAGDSLTVPVKNIPAYKNTDYQLASE</sequence>
<proteinExistence type="predicted"/>
<gene>
    <name evidence="3" type="ORF">JOC86_003532</name>
</gene>
<dbReference type="RefSeq" id="WP_205174138.1">
    <property type="nucleotide sequence ID" value="NZ_JAFBDZ010000003.1"/>
</dbReference>
<dbReference type="Gene3D" id="3.10.350.10">
    <property type="entry name" value="LysM domain"/>
    <property type="match status" value="1"/>
</dbReference>
<dbReference type="InterPro" id="IPR036779">
    <property type="entry name" value="LysM_dom_sf"/>
</dbReference>
<keyword evidence="1" id="KW-0812">Transmembrane</keyword>
<accession>A0ABS2NGI5</accession>
<dbReference type="EMBL" id="JAFBDZ010000003">
    <property type="protein sequence ID" value="MBM7586980.1"/>
    <property type="molecule type" value="Genomic_DNA"/>
</dbReference>
<reference evidence="3 4" key="1">
    <citation type="submission" date="2021-01" db="EMBL/GenBank/DDBJ databases">
        <title>Genomic Encyclopedia of Type Strains, Phase IV (KMG-IV): sequencing the most valuable type-strain genomes for metagenomic binning, comparative biology and taxonomic classification.</title>
        <authorList>
            <person name="Goeker M."/>
        </authorList>
    </citation>
    <scope>NUCLEOTIDE SEQUENCE [LARGE SCALE GENOMIC DNA]</scope>
    <source>
        <strain evidence="3 4">DSM 24834</strain>
    </source>
</reference>
<evidence type="ECO:0000259" key="2">
    <source>
        <dbReference type="PROSITE" id="PS51782"/>
    </source>
</evidence>
<evidence type="ECO:0000313" key="3">
    <source>
        <dbReference type="EMBL" id="MBM7586980.1"/>
    </source>
</evidence>
<dbReference type="PROSITE" id="PS51782">
    <property type="entry name" value="LYSM"/>
    <property type="match status" value="1"/>
</dbReference>
<dbReference type="Proteomes" id="UP001646157">
    <property type="component" value="Unassembled WGS sequence"/>
</dbReference>